<protein>
    <submittedName>
        <fullName evidence="12">Uncharacterized protein</fullName>
    </submittedName>
</protein>
<dbReference type="InterPro" id="IPR052306">
    <property type="entry name" value="CYP450_71D"/>
</dbReference>
<keyword evidence="8" id="KW-0560">Oxidoreductase</keyword>
<dbReference type="InterPro" id="IPR036396">
    <property type="entry name" value="Cyt_P450_sf"/>
</dbReference>
<dbReference type="PANTHER" id="PTHR47953">
    <property type="entry name" value="OS08G0105600 PROTEIN"/>
    <property type="match status" value="1"/>
</dbReference>
<evidence type="ECO:0000256" key="7">
    <source>
        <dbReference type="ARBA" id="ARBA00022989"/>
    </source>
</evidence>
<name>A0A2I0L1M3_PUNGR</name>
<dbReference type="GO" id="GO:0005506">
    <property type="term" value="F:iron ion binding"/>
    <property type="evidence" value="ECO:0007669"/>
    <property type="project" value="InterPro"/>
</dbReference>
<keyword evidence="11" id="KW-0472">Membrane</keyword>
<keyword evidence="5" id="KW-0812">Transmembrane</keyword>
<evidence type="ECO:0000256" key="1">
    <source>
        <dbReference type="ARBA" id="ARBA00001971"/>
    </source>
</evidence>
<comment type="similarity">
    <text evidence="3">Belongs to the cytochrome P450 family.</text>
</comment>
<dbReference type="EMBL" id="PGOL01000203">
    <property type="protein sequence ID" value="PKI74510.1"/>
    <property type="molecule type" value="Genomic_DNA"/>
</dbReference>
<evidence type="ECO:0000256" key="5">
    <source>
        <dbReference type="ARBA" id="ARBA00022692"/>
    </source>
</evidence>
<dbReference type="SUPFAM" id="SSF48264">
    <property type="entry name" value="Cytochrome P450"/>
    <property type="match status" value="1"/>
</dbReference>
<evidence type="ECO:0000256" key="3">
    <source>
        <dbReference type="ARBA" id="ARBA00010617"/>
    </source>
</evidence>
<evidence type="ECO:0000256" key="6">
    <source>
        <dbReference type="ARBA" id="ARBA00022723"/>
    </source>
</evidence>
<evidence type="ECO:0000256" key="10">
    <source>
        <dbReference type="ARBA" id="ARBA00023033"/>
    </source>
</evidence>
<keyword evidence="6" id="KW-0479">Metal-binding</keyword>
<dbReference type="InterPro" id="IPR001128">
    <property type="entry name" value="Cyt_P450"/>
</dbReference>
<organism evidence="12 13">
    <name type="scientific">Punica granatum</name>
    <name type="common">Pomegranate</name>
    <dbReference type="NCBI Taxonomy" id="22663"/>
    <lineage>
        <taxon>Eukaryota</taxon>
        <taxon>Viridiplantae</taxon>
        <taxon>Streptophyta</taxon>
        <taxon>Embryophyta</taxon>
        <taxon>Tracheophyta</taxon>
        <taxon>Spermatophyta</taxon>
        <taxon>Magnoliopsida</taxon>
        <taxon>eudicotyledons</taxon>
        <taxon>Gunneridae</taxon>
        <taxon>Pentapetalae</taxon>
        <taxon>rosids</taxon>
        <taxon>malvids</taxon>
        <taxon>Myrtales</taxon>
        <taxon>Lythraceae</taxon>
        <taxon>Punica</taxon>
    </lineage>
</organism>
<dbReference type="Pfam" id="PF00067">
    <property type="entry name" value="p450"/>
    <property type="match status" value="1"/>
</dbReference>
<keyword evidence="7" id="KW-1133">Transmembrane helix</keyword>
<accession>A0A2I0L1M3</accession>
<keyword evidence="13" id="KW-1185">Reference proteome</keyword>
<dbReference type="PRINTS" id="PR00463">
    <property type="entry name" value="EP450I"/>
</dbReference>
<comment type="cofactor">
    <cofactor evidence="1">
        <name>heme</name>
        <dbReference type="ChEBI" id="CHEBI:30413"/>
    </cofactor>
</comment>
<evidence type="ECO:0000256" key="2">
    <source>
        <dbReference type="ARBA" id="ARBA00004167"/>
    </source>
</evidence>
<evidence type="ECO:0000256" key="9">
    <source>
        <dbReference type="ARBA" id="ARBA00023004"/>
    </source>
</evidence>
<keyword evidence="9" id="KW-0408">Iron</keyword>
<evidence type="ECO:0000256" key="8">
    <source>
        <dbReference type="ARBA" id="ARBA00023002"/>
    </source>
</evidence>
<comment type="caution">
    <text evidence="12">The sequence shown here is derived from an EMBL/GenBank/DDBJ whole genome shotgun (WGS) entry which is preliminary data.</text>
</comment>
<dbReference type="GO" id="GO:0016020">
    <property type="term" value="C:membrane"/>
    <property type="evidence" value="ECO:0007669"/>
    <property type="project" value="UniProtKB-SubCell"/>
</dbReference>
<dbReference type="Gene3D" id="1.10.630.10">
    <property type="entry name" value="Cytochrome P450"/>
    <property type="match status" value="1"/>
</dbReference>
<dbReference type="GO" id="GO:0004497">
    <property type="term" value="F:monooxygenase activity"/>
    <property type="evidence" value="ECO:0007669"/>
    <property type="project" value="UniProtKB-KW"/>
</dbReference>
<proteinExistence type="inferred from homology"/>
<comment type="subcellular location">
    <subcellularLocation>
        <location evidence="2">Membrane</location>
        <topology evidence="2">Single-pass membrane protein</topology>
    </subcellularLocation>
</comment>
<dbReference type="GO" id="GO:0016705">
    <property type="term" value="F:oxidoreductase activity, acting on paired donors, with incorporation or reduction of molecular oxygen"/>
    <property type="evidence" value="ECO:0007669"/>
    <property type="project" value="InterPro"/>
</dbReference>
<reference evidence="12 13" key="1">
    <citation type="submission" date="2017-11" db="EMBL/GenBank/DDBJ databases">
        <title>De-novo sequencing of pomegranate (Punica granatum L.) genome.</title>
        <authorList>
            <person name="Akparov Z."/>
            <person name="Amiraslanov A."/>
            <person name="Hajiyeva S."/>
            <person name="Abbasov M."/>
            <person name="Kaur K."/>
            <person name="Hamwieh A."/>
            <person name="Solovyev V."/>
            <person name="Salamov A."/>
            <person name="Braich B."/>
            <person name="Kosarev P."/>
            <person name="Mahmoud A."/>
            <person name="Hajiyev E."/>
            <person name="Babayeva S."/>
            <person name="Izzatullayeva V."/>
            <person name="Mammadov A."/>
            <person name="Mammadov A."/>
            <person name="Sharifova S."/>
            <person name="Ojaghi J."/>
            <person name="Eynullazada K."/>
            <person name="Bayramov B."/>
            <person name="Abdulazimova A."/>
            <person name="Shahmuradov I."/>
        </authorList>
    </citation>
    <scope>NUCLEOTIDE SEQUENCE [LARGE SCALE GENOMIC DNA]</scope>
    <source>
        <strain evidence="13">cv. AG2017</strain>
        <tissue evidence="12">Leaf</tissue>
    </source>
</reference>
<dbReference type="InterPro" id="IPR002401">
    <property type="entry name" value="Cyt_P450_E_grp-I"/>
</dbReference>
<dbReference type="Proteomes" id="UP000233551">
    <property type="component" value="Unassembled WGS sequence"/>
</dbReference>
<sequence>MGEAACKIDVILGHIIEDHEAKHESAIDDENKTRAREDLVDVFLNLQKTSDLKFVVTMDVMKNVIIEIFLAGTDSSSTTIDWAMSEILQNPRVMQKAQQEETLRLHPPGQLMAREAREKCKVMGYEIPAKAMIIINNWGVGWNPAYWPNPGRIPTGEEIGDGTKSPQELDIEEAYGITTRRKNPLTVIAKTRIKFSD</sequence>
<evidence type="ECO:0000313" key="12">
    <source>
        <dbReference type="EMBL" id="PKI74510.1"/>
    </source>
</evidence>
<dbReference type="PANTHER" id="PTHR47953:SF19">
    <property type="entry name" value="OS06G0641600 PROTEIN"/>
    <property type="match status" value="1"/>
</dbReference>
<evidence type="ECO:0000256" key="11">
    <source>
        <dbReference type="ARBA" id="ARBA00023136"/>
    </source>
</evidence>
<dbReference type="STRING" id="22663.A0A2I0L1M3"/>
<keyword evidence="10" id="KW-0503">Monooxygenase</keyword>
<evidence type="ECO:0000256" key="4">
    <source>
        <dbReference type="ARBA" id="ARBA00022617"/>
    </source>
</evidence>
<evidence type="ECO:0000313" key="13">
    <source>
        <dbReference type="Proteomes" id="UP000233551"/>
    </source>
</evidence>
<dbReference type="GO" id="GO:0020037">
    <property type="term" value="F:heme binding"/>
    <property type="evidence" value="ECO:0007669"/>
    <property type="project" value="InterPro"/>
</dbReference>
<gene>
    <name evidence="12" type="ORF">CRG98_005097</name>
</gene>
<dbReference type="AlphaFoldDB" id="A0A2I0L1M3"/>
<keyword evidence="4" id="KW-0349">Heme</keyword>